<proteinExistence type="predicted"/>
<reference evidence="3" key="1">
    <citation type="journal article" date="2024" name="IScience">
        <title>Strigolactones Initiate the Formation of Haustorium-like Structures in Castilleja.</title>
        <authorList>
            <person name="Buerger M."/>
            <person name="Peterson D."/>
            <person name="Chory J."/>
        </authorList>
    </citation>
    <scope>NUCLEOTIDE SEQUENCE [LARGE SCALE GENOMIC DNA]</scope>
</reference>
<dbReference type="AlphaFoldDB" id="A0ABD3E1T6"/>
<dbReference type="Proteomes" id="UP001632038">
    <property type="component" value="Unassembled WGS sequence"/>
</dbReference>
<sequence>MKSMEDITAWNTEKQEQRLFQFLHGLDDRFDLVKRDILKENPLPTVQSAYSSARLEESRLQILGRSNDIEGIGAGLNTRNQQPQKPEQSSTDRSKSKANRNQLKCTNCKKMGHEKQNCFFLNGFPDGWNKRRLPHDKAGQAATPIDASDLSGTTTIEDDFAAYGATRAMATATITGGTNKFRSAATPGENVRHPAAAKNGGGLGFQLRGDVSGAPRVRNKWQETLGDPNPISDNGPSSSADPDGPEPGSDIRTKEIIGRGTERGGLYYVDDIASQGSVLMVSDQKKVGFGIDA</sequence>
<dbReference type="SUPFAM" id="SSF57756">
    <property type="entry name" value="Retrovirus zinc finger-like domains"/>
    <property type="match status" value="1"/>
</dbReference>
<evidence type="ECO:0000256" key="1">
    <source>
        <dbReference type="SAM" id="MobiDB-lite"/>
    </source>
</evidence>
<evidence type="ECO:0008006" key="4">
    <source>
        <dbReference type="Google" id="ProtNLM"/>
    </source>
</evidence>
<gene>
    <name evidence="2" type="ORF">CASFOL_009161</name>
</gene>
<dbReference type="PANTHER" id="PTHR34222:SF43">
    <property type="entry name" value="RETROTRANSPOSON GAG DOMAIN-CONTAINING PROTEIN"/>
    <property type="match status" value="1"/>
</dbReference>
<feature type="compositionally biased region" description="Basic and acidic residues" evidence="1">
    <location>
        <begin position="249"/>
        <end position="258"/>
    </location>
</feature>
<dbReference type="InterPro" id="IPR036875">
    <property type="entry name" value="Znf_CCHC_sf"/>
</dbReference>
<keyword evidence="3" id="KW-1185">Reference proteome</keyword>
<accession>A0ABD3E1T6</accession>
<organism evidence="2 3">
    <name type="scientific">Castilleja foliolosa</name>
    <dbReference type="NCBI Taxonomy" id="1961234"/>
    <lineage>
        <taxon>Eukaryota</taxon>
        <taxon>Viridiplantae</taxon>
        <taxon>Streptophyta</taxon>
        <taxon>Embryophyta</taxon>
        <taxon>Tracheophyta</taxon>
        <taxon>Spermatophyta</taxon>
        <taxon>Magnoliopsida</taxon>
        <taxon>eudicotyledons</taxon>
        <taxon>Gunneridae</taxon>
        <taxon>Pentapetalae</taxon>
        <taxon>asterids</taxon>
        <taxon>lamiids</taxon>
        <taxon>Lamiales</taxon>
        <taxon>Orobanchaceae</taxon>
        <taxon>Pedicularideae</taxon>
        <taxon>Castillejinae</taxon>
        <taxon>Castilleja</taxon>
    </lineage>
</organism>
<feature type="compositionally biased region" description="Polar residues" evidence="1">
    <location>
        <begin position="231"/>
        <end position="240"/>
    </location>
</feature>
<dbReference type="EMBL" id="JAVIJP010000010">
    <property type="protein sequence ID" value="KAL3646989.1"/>
    <property type="molecule type" value="Genomic_DNA"/>
</dbReference>
<protein>
    <recommendedName>
        <fullName evidence="4">CCHC-type domain-containing protein</fullName>
    </recommendedName>
</protein>
<name>A0ABD3E1T6_9LAMI</name>
<dbReference type="PANTHER" id="PTHR34222">
    <property type="entry name" value="GAG_PRE-INTEGRS DOMAIN-CONTAINING PROTEIN"/>
    <property type="match status" value="1"/>
</dbReference>
<feature type="region of interest" description="Disordered" evidence="1">
    <location>
        <begin position="221"/>
        <end position="258"/>
    </location>
</feature>
<feature type="region of interest" description="Disordered" evidence="1">
    <location>
        <begin position="71"/>
        <end position="101"/>
    </location>
</feature>
<evidence type="ECO:0000313" key="3">
    <source>
        <dbReference type="Proteomes" id="UP001632038"/>
    </source>
</evidence>
<evidence type="ECO:0000313" key="2">
    <source>
        <dbReference type="EMBL" id="KAL3646989.1"/>
    </source>
</evidence>
<comment type="caution">
    <text evidence="2">The sequence shown here is derived from an EMBL/GenBank/DDBJ whole genome shotgun (WGS) entry which is preliminary data.</text>
</comment>
<feature type="compositionally biased region" description="Polar residues" evidence="1">
    <location>
        <begin position="77"/>
        <end position="89"/>
    </location>
</feature>